<dbReference type="InterPro" id="IPR018965">
    <property type="entry name" value="Ub-activating_enz_E1_C"/>
</dbReference>
<dbReference type="InterPro" id="IPR019572">
    <property type="entry name" value="UBA_E1_SCCH"/>
</dbReference>
<comment type="similarity">
    <text evidence="1">Belongs to the ubiquitin-activating E1 family.</text>
</comment>
<comment type="pathway">
    <text evidence="2">Protein modification.</text>
</comment>
<dbReference type="AlphaFoldDB" id="A0A8C0W6F4"/>
<evidence type="ECO:0000259" key="3">
    <source>
        <dbReference type="SMART" id="SM00985"/>
    </source>
</evidence>
<dbReference type="GO" id="GO:0008641">
    <property type="term" value="F:ubiquitin-like modifier activating enzyme activity"/>
    <property type="evidence" value="ECO:0007669"/>
    <property type="project" value="InterPro"/>
</dbReference>
<organism evidence="4">
    <name type="scientific">Castor canadensis</name>
    <name type="common">American beaver</name>
    <dbReference type="NCBI Taxonomy" id="51338"/>
    <lineage>
        <taxon>Eukaryota</taxon>
        <taxon>Metazoa</taxon>
        <taxon>Chordata</taxon>
        <taxon>Craniata</taxon>
        <taxon>Vertebrata</taxon>
        <taxon>Euteleostomi</taxon>
        <taxon>Mammalia</taxon>
        <taxon>Eutheria</taxon>
        <taxon>Euarchontoglires</taxon>
        <taxon>Glires</taxon>
        <taxon>Rodentia</taxon>
        <taxon>Castorimorpha</taxon>
        <taxon>Castoridae</taxon>
        <taxon>Castor</taxon>
    </lineage>
</organism>
<dbReference type="Pfam" id="PF10585">
    <property type="entry name" value="UBA_E1_SCCH"/>
    <property type="match status" value="1"/>
</dbReference>
<dbReference type="InterPro" id="IPR035985">
    <property type="entry name" value="Ubiquitin-activating_enz"/>
</dbReference>
<dbReference type="Ensembl" id="ENSCCNT00000008758.1">
    <property type="protein sequence ID" value="ENSCCNP00000006654.1"/>
    <property type="gene ID" value="ENSCCNG00000007054.1"/>
</dbReference>
<name>A0A8C0W6F4_CASCN</name>
<dbReference type="Gene3D" id="3.40.50.720">
    <property type="entry name" value="NAD(P)-binding Rossmann-like Domain"/>
    <property type="match status" value="1"/>
</dbReference>
<dbReference type="SUPFAM" id="SSF69572">
    <property type="entry name" value="Activating enzymes of the ubiquitin-like proteins"/>
    <property type="match status" value="1"/>
</dbReference>
<reference evidence="4" key="1">
    <citation type="submission" date="2023-09" db="UniProtKB">
        <authorList>
            <consortium name="Ensembl"/>
        </authorList>
    </citation>
    <scope>IDENTIFICATION</scope>
</reference>
<evidence type="ECO:0000256" key="2">
    <source>
        <dbReference type="ARBA" id="ARBA00043952"/>
    </source>
</evidence>
<proteinExistence type="inferred from homology"/>
<evidence type="ECO:0000313" key="4">
    <source>
        <dbReference type="Ensembl" id="ENSCCNP00000006654.1"/>
    </source>
</evidence>
<protein>
    <recommendedName>
        <fullName evidence="3">Ubiquitin-activating enzyme E1 C-terminal domain-containing protein</fullName>
    </recommendedName>
</protein>
<evidence type="ECO:0000256" key="1">
    <source>
        <dbReference type="ARBA" id="ARBA00005673"/>
    </source>
</evidence>
<dbReference type="SMART" id="SM00985">
    <property type="entry name" value="UBA_e1_C"/>
    <property type="match status" value="1"/>
</dbReference>
<accession>A0A8C0W6F4</accession>
<sequence>FRNCKKVMPIQYRNNGHIDFITAASSLHAKMYSIEPADHFKTKCIAGKIVPAIATSTAVVSGLVALEMIKVTGGYPFEAYKNCFLNLAIPVIVFTETSEVRKTEIRSGISFTIWDRWIIHGKEDFTLLDFIITKIFTTILLCNTIPLHILGMM</sequence>
<feature type="domain" description="Ubiquitin-activating enzyme E1 C-terminal" evidence="3">
    <location>
        <begin position="80"/>
        <end position="149"/>
    </location>
</feature>